<reference evidence="2" key="1">
    <citation type="journal article" date="2020" name="New Phytol.">
        <title>Comparative genomics reveals dynamic genome evolution in host specialist ectomycorrhizal fungi.</title>
        <authorList>
            <person name="Lofgren L.A."/>
            <person name="Nguyen N.H."/>
            <person name="Vilgalys R."/>
            <person name="Ruytinx J."/>
            <person name="Liao H.L."/>
            <person name="Branco S."/>
            <person name="Kuo A."/>
            <person name="LaButti K."/>
            <person name="Lipzen A."/>
            <person name="Andreopoulos W."/>
            <person name="Pangilinan J."/>
            <person name="Riley R."/>
            <person name="Hundley H."/>
            <person name="Na H."/>
            <person name="Barry K."/>
            <person name="Grigoriev I.V."/>
            <person name="Stajich J.E."/>
            <person name="Kennedy P.G."/>
        </authorList>
    </citation>
    <scope>NUCLEOTIDE SEQUENCE</scope>
    <source>
        <strain evidence="2">FC203</strain>
    </source>
</reference>
<name>A0AAD4HHW2_9AGAM</name>
<comment type="caution">
    <text evidence="2">The sequence shown here is derived from an EMBL/GenBank/DDBJ whole genome shotgun (WGS) entry which is preliminary data.</text>
</comment>
<evidence type="ECO:0000313" key="3">
    <source>
        <dbReference type="Proteomes" id="UP001195769"/>
    </source>
</evidence>
<dbReference type="EMBL" id="JABBWK010000052">
    <property type="protein sequence ID" value="KAG1896756.1"/>
    <property type="molecule type" value="Genomic_DNA"/>
</dbReference>
<dbReference type="RefSeq" id="XP_041222332.1">
    <property type="nucleotide sequence ID" value="XM_041372333.1"/>
</dbReference>
<feature type="compositionally biased region" description="Polar residues" evidence="1">
    <location>
        <begin position="149"/>
        <end position="158"/>
    </location>
</feature>
<evidence type="ECO:0000256" key="1">
    <source>
        <dbReference type="SAM" id="MobiDB-lite"/>
    </source>
</evidence>
<accession>A0AAD4HHW2</accession>
<sequence length="945" mass="101576">MDQNTNAPAFPLSQMTTLPPSDPGIPQDAEAKLIQSECKHQSSTGVDAASIDLVQTSNYDCSTEIQEYRSAQLFSCSDEPGATLSTHVYLSLEQNNPNSLPSIDKAVENMQESSSVNGISKSLTSTTYQSHSLVASTHEKSCGQDMTKDQPNQGSSSPKYEADEEGVTADRKHQAIIELRCESQSSDVNEVSKTFESEHTWLSLSEPGVPQDAGINFIQSGREHQTSEINVASKTFVRTSSHCSIENRVQSSLVTVQEEPWCQPRQCFSARKLDINELPDSPKHEADEEGVTADRMHQAIVESRYERQSLDVNEVSKTFEPESTRIHHSLESGEWHTQRQGRQQVYSSGIVGPQVGESNTSPLNVTIKNIHTSSTTPDDLRSSPVLEGTSAMEQTPPAGDSLQGASDRDVTRVRYSSRSSSIPKFEDNNVDVSAGYMRQALVTRGDYHEQRMDSEVEQNLAYHFCSVGMLGRSTSDTVIGNNDRRMEKDAEDTAFPLSSTTIRSKLSIAEPDILRDAATSSKVITTSTNSTQTSSYRPTVNNEHVCQQPARTSSFSHESPINQSQTTTPVHLFLVPGENNPTPAQPFSVASSKNTQQPIPAFNGPDSSLLEGVPTTGQTSSPATYECGEPCGRDEARDLPSQGSSTPKLRDDKEDISAYCTFQGIVSNEGDHPAPCAEGTIGVKAGEDHCLKTGPTVTSATCDSITVQCSSQTKNQENTSCVADTRRCGALGTACDTCSIPSDDCGACTSTAPNDCPPADEQLAQAATTDCAYKCPSTMDSKPCCPEPKGPPSEPCSDVIKKSCSSDCCPAPCTEGTPGVKAQEGDRMKAGSTVTCSVTCDSKTVQCSSQTENSTSCAATDTKRCDARDTYSMPSNDCGASTTAAPNDCPPADEQLAQTAATDCAYKCTSIMDSKPCCPEPKGPPSYVSYILRLYIVIKSVQRAL</sequence>
<feature type="compositionally biased region" description="Polar residues" evidence="1">
    <location>
        <begin position="1"/>
        <end position="19"/>
    </location>
</feature>
<gene>
    <name evidence="2" type="ORF">F5891DRAFT_575489</name>
</gene>
<dbReference type="GeneID" id="64666631"/>
<protein>
    <submittedName>
        <fullName evidence="2">Uncharacterized protein</fullName>
    </submittedName>
</protein>
<feature type="region of interest" description="Disordered" evidence="1">
    <location>
        <begin position="134"/>
        <end position="171"/>
    </location>
</feature>
<feature type="region of interest" description="Disordered" evidence="1">
    <location>
        <begin position="389"/>
        <end position="427"/>
    </location>
</feature>
<keyword evidence="3" id="KW-1185">Reference proteome</keyword>
<organism evidence="2 3">
    <name type="scientific">Suillus fuscotomentosus</name>
    <dbReference type="NCBI Taxonomy" id="1912939"/>
    <lineage>
        <taxon>Eukaryota</taxon>
        <taxon>Fungi</taxon>
        <taxon>Dikarya</taxon>
        <taxon>Basidiomycota</taxon>
        <taxon>Agaricomycotina</taxon>
        <taxon>Agaricomycetes</taxon>
        <taxon>Agaricomycetidae</taxon>
        <taxon>Boletales</taxon>
        <taxon>Suillineae</taxon>
        <taxon>Suillaceae</taxon>
        <taxon>Suillus</taxon>
    </lineage>
</organism>
<dbReference type="AlphaFoldDB" id="A0AAD4HHW2"/>
<feature type="region of interest" description="Disordered" evidence="1">
    <location>
        <begin position="603"/>
        <end position="651"/>
    </location>
</feature>
<evidence type="ECO:0000313" key="2">
    <source>
        <dbReference type="EMBL" id="KAG1896756.1"/>
    </source>
</evidence>
<dbReference type="Proteomes" id="UP001195769">
    <property type="component" value="Unassembled WGS sequence"/>
</dbReference>
<feature type="compositionally biased region" description="Basic and acidic residues" evidence="1">
    <location>
        <begin position="137"/>
        <end position="148"/>
    </location>
</feature>
<feature type="region of interest" description="Disordered" evidence="1">
    <location>
        <begin position="1"/>
        <end position="27"/>
    </location>
</feature>
<proteinExistence type="predicted"/>